<dbReference type="AlphaFoldDB" id="A0A0B0ECS6"/>
<dbReference type="InterPro" id="IPR049943">
    <property type="entry name" value="Ser_HO-MeTrfase-like"/>
</dbReference>
<evidence type="ECO:0000256" key="3">
    <source>
        <dbReference type="ARBA" id="ARBA00006376"/>
    </source>
</evidence>
<feature type="site" description="Plays an important role in substrate specificity" evidence="9">
    <location>
        <position position="225"/>
    </location>
</feature>
<dbReference type="GO" id="GO:0008168">
    <property type="term" value="F:methyltransferase activity"/>
    <property type="evidence" value="ECO:0007669"/>
    <property type="project" value="UniProtKB-KW"/>
</dbReference>
<dbReference type="eggNOG" id="COG0112">
    <property type="taxonomic scope" value="Bacteria"/>
</dbReference>
<feature type="binding site" evidence="9">
    <location>
        <position position="117"/>
    </location>
    <ligand>
        <name>(6S)-5,6,7,8-tetrahydrofolate</name>
        <dbReference type="ChEBI" id="CHEBI:57453"/>
    </ligand>
</feature>
<dbReference type="PATRIC" id="fig|237368.3.peg.3455"/>
<dbReference type="GO" id="GO:0004372">
    <property type="term" value="F:glycine hydroxymethyltransferase activity"/>
    <property type="evidence" value="ECO:0007669"/>
    <property type="project" value="UniProtKB-UniRule"/>
</dbReference>
<dbReference type="InterPro" id="IPR019798">
    <property type="entry name" value="Ser_HO-MeTrfase_PLP_BS"/>
</dbReference>
<keyword evidence="8 9" id="KW-0663">Pyridoxal phosphate</keyword>
<accession>A0A0B0ECS6</accession>
<dbReference type="InterPro" id="IPR015422">
    <property type="entry name" value="PyrdxlP-dep_Trfase_small"/>
</dbReference>
<dbReference type="PIRSF" id="PIRSF000412">
    <property type="entry name" value="SHMT"/>
    <property type="match status" value="1"/>
</dbReference>
<proteinExistence type="inferred from homology"/>
<keyword evidence="6 9" id="KW-0554">One-carbon metabolism</keyword>
<feature type="domain" description="Serine hydroxymethyltransferase-like" evidence="11">
    <location>
        <begin position="4"/>
        <end position="380"/>
    </location>
</feature>
<dbReference type="PROSITE" id="PS00096">
    <property type="entry name" value="SHMT"/>
    <property type="match status" value="1"/>
</dbReference>
<dbReference type="GO" id="GO:0019264">
    <property type="term" value="P:glycine biosynthetic process from serine"/>
    <property type="evidence" value="ECO:0007669"/>
    <property type="project" value="UniProtKB-UniRule"/>
</dbReference>
<dbReference type="FunFam" id="3.40.640.10:FF:000001">
    <property type="entry name" value="Serine hydroxymethyltransferase"/>
    <property type="match status" value="1"/>
</dbReference>
<comment type="pathway">
    <text evidence="9">Amino-acid biosynthesis; glycine biosynthesis; glycine from L-serine: step 1/1.</text>
</comment>
<evidence type="ECO:0000256" key="10">
    <source>
        <dbReference type="PIRSR" id="PIRSR000412-50"/>
    </source>
</evidence>
<organism evidence="12 13">
    <name type="scientific">Candidatus Scalindua brodae</name>
    <dbReference type="NCBI Taxonomy" id="237368"/>
    <lineage>
        <taxon>Bacteria</taxon>
        <taxon>Pseudomonadati</taxon>
        <taxon>Planctomycetota</taxon>
        <taxon>Candidatus Brocadiia</taxon>
        <taxon>Candidatus Brocadiales</taxon>
        <taxon>Candidatus Scalinduaceae</taxon>
        <taxon>Candidatus Scalindua</taxon>
    </lineage>
</organism>
<keyword evidence="5 9" id="KW-0963">Cytoplasm</keyword>
<keyword evidence="7 9" id="KW-0808">Transferase</keyword>
<dbReference type="GO" id="GO:0030170">
    <property type="term" value="F:pyridoxal phosphate binding"/>
    <property type="evidence" value="ECO:0007669"/>
    <property type="project" value="UniProtKB-UniRule"/>
</dbReference>
<dbReference type="CDD" id="cd00378">
    <property type="entry name" value="SHMT"/>
    <property type="match status" value="1"/>
</dbReference>
<dbReference type="SUPFAM" id="SSF53383">
    <property type="entry name" value="PLP-dependent transferases"/>
    <property type="match status" value="1"/>
</dbReference>
<dbReference type="InterPro" id="IPR039429">
    <property type="entry name" value="SHMT-like_dom"/>
</dbReference>
<dbReference type="InterPro" id="IPR015424">
    <property type="entry name" value="PyrdxlP-dep_Trfase"/>
</dbReference>
<dbReference type="UniPathway" id="UPA00288">
    <property type="reaction ID" value="UER01023"/>
</dbReference>
<keyword evidence="12" id="KW-0489">Methyltransferase</keyword>
<dbReference type="Pfam" id="PF00464">
    <property type="entry name" value="SHMT"/>
    <property type="match status" value="1"/>
</dbReference>
<feature type="modified residue" description="N6-(pyridoxal phosphate)lysine" evidence="9 10">
    <location>
        <position position="226"/>
    </location>
</feature>
<evidence type="ECO:0000313" key="12">
    <source>
        <dbReference type="EMBL" id="KHE91037.1"/>
    </source>
</evidence>
<sequence length="418" mass="46029">MNTLKKVDPEIYAAIRNEVKRQQTHIELIASENYCSTAVMQAQGSIMTNKYAEGYPDKRWYAGCGEIDIAEKLAVKRAKDIFGAEHVNVQPHSGSSANMAVLFSSLTPGNKILSMDLSHGGHLTHGFKKNFSGQLYEKITYGVSEKTGYIDYDEVRKLAKESNPHMIIAGASAYPRELDFAEFKKIADEVGALLLADIAHIAGLIVAGVHQDPVPLADFVTTSTHKTLRGPRGGIIICKSKYATKIDQQIFPGIQGGPLMHVIAAKAVAFKEAKTQEFKDAQIQTLKNTKELCSNLQNKDYRIVSGGTDNHLFLIDLSNKDISGTEAQVTLEKAGIILNRNMIPFDKRTANDPSGIRMGTPSVTTRGMKEPEMLKIANWIDRALNASNDDSKLKAIKSEVVTFCATYPIYKDLTDFED</sequence>
<comment type="function">
    <text evidence="9">Catalyzes the reversible interconversion of serine and glycine with tetrahydrofolate (THF) serving as the one-carbon carrier. This reaction serves as the major source of one-carbon groups required for the biosynthesis of purines, thymidylate, methionine, and other important biomolecules. Also exhibits THF-independent aldolase activity toward beta-hydroxyamino acids, producing glycine and aldehydes, via a retro-aldol mechanism.</text>
</comment>
<evidence type="ECO:0000259" key="11">
    <source>
        <dbReference type="Pfam" id="PF00464"/>
    </source>
</evidence>
<dbReference type="InterPro" id="IPR001085">
    <property type="entry name" value="Ser_HO-MeTrfase"/>
</dbReference>
<evidence type="ECO:0000256" key="7">
    <source>
        <dbReference type="ARBA" id="ARBA00022679"/>
    </source>
</evidence>
<comment type="catalytic activity">
    <reaction evidence="9">
        <text>(6R)-5,10-methylene-5,6,7,8-tetrahydrofolate + glycine + H2O = (6S)-5,6,7,8-tetrahydrofolate + L-serine</text>
        <dbReference type="Rhea" id="RHEA:15481"/>
        <dbReference type="ChEBI" id="CHEBI:15377"/>
        <dbReference type="ChEBI" id="CHEBI:15636"/>
        <dbReference type="ChEBI" id="CHEBI:33384"/>
        <dbReference type="ChEBI" id="CHEBI:57305"/>
        <dbReference type="ChEBI" id="CHEBI:57453"/>
        <dbReference type="EC" id="2.1.2.1"/>
    </reaction>
</comment>
<comment type="subcellular location">
    <subcellularLocation>
        <location evidence="2 9">Cytoplasm</location>
    </subcellularLocation>
</comment>
<dbReference type="Gene3D" id="3.40.640.10">
    <property type="entry name" value="Type I PLP-dependent aspartate aminotransferase-like (Major domain)"/>
    <property type="match status" value="1"/>
</dbReference>
<dbReference type="InterPro" id="IPR015421">
    <property type="entry name" value="PyrdxlP-dep_Trfase_major"/>
</dbReference>
<comment type="caution">
    <text evidence="9">Lacks conserved residue(s) required for the propagation of feature annotation.</text>
</comment>
<dbReference type="GO" id="GO:0005737">
    <property type="term" value="C:cytoplasm"/>
    <property type="evidence" value="ECO:0007669"/>
    <property type="project" value="UniProtKB-SubCell"/>
</dbReference>
<name>A0A0B0ECS6_9BACT</name>
<comment type="cofactor">
    <cofactor evidence="1 9 10">
        <name>pyridoxal 5'-phosphate</name>
        <dbReference type="ChEBI" id="CHEBI:597326"/>
    </cofactor>
</comment>
<evidence type="ECO:0000256" key="6">
    <source>
        <dbReference type="ARBA" id="ARBA00022563"/>
    </source>
</evidence>
<comment type="subunit">
    <text evidence="4 9">Homodimer.</text>
</comment>
<protein>
    <recommendedName>
        <fullName evidence="9">Serine hydroxymethyltransferase</fullName>
        <shortName evidence="9">SHMT</shortName>
        <shortName evidence="9">Serine methylase</shortName>
        <ecNumber evidence="9">2.1.2.1</ecNumber>
    </recommendedName>
</protein>
<evidence type="ECO:0000313" key="13">
    <source>
        <dbReference type="Proteomes" id="UP000030652"/>
    </source>
</evidence>
<dbReference type="GO" id="GO:0035999">
    <property type="term" value="P:tetrahydrofolate interconversion"/>
    <property type="evidence" value="ECO:0007669"/>
    <property type="project" value="UniProtKB-UniRule"/>
</dbReference>
<dbReference type="PANTHER" id="PTHR11680:SF35">
    <property type="entry name" value="SERINE HYDROXYMETHYLTRANSFERASE 1"/>
    <property type="match status" value="1"/>
</dbReference>
<gene>
    <name evidence="9" type="primary">glyA</name>
    <name evidence="12" type="ORF">SCABRO_03195</name>
</gene>
<evidence type="ECO:0000256" key="2">
    <source>
        <dbReference type="ARBA" id="ARBA00004496"/>
    </source>
</evidence>
<reference evidence="12 13" key="1">
    <citation type="submission" date="2014-10" db="EMBL/GenBank/DDBJ databases">
        <title>Draft genome of anammox bacterium scalindua brodae, obtained using differential coverage binning of sequence data from two enrichment reactors.</title>
        <authorList>
            <person name="Speth D.R."/>
            <person name="Russ L."/>
            <person name="Kartal B."/>
            <person name="Op den Camp H.J."/>
            <person name="Dutilh B.E."/>
            <person name="Jetten M.S."/>
        </authorList>
    </citation>
    <scope>NUCLEOTIDE SEQUENCE [LARGE SCALE GENOMIC DNA]</scope>
    <source>
        <strain evidence="12">RU1</strain>
    </source>
</reference>
<dbReference type="GO" id="GO:0032259">
    <property type="term" value="P:methylation"/>
    <property type="evidence" value="ECO:0007669"/>
    <property type="project" value="UniProtKB-KW"/>
</dbReference>
<dbReference type="Proteomes" id="UP000030652">
    <property type="component" value="Unassembled WGS sequence"/>
</dbReference>
<evidence type="ECO:0000256" key="1">
    <source>
        <dbReference type="ARBA" id="ARBA00001933"/>
    </source>
</evidence>
<dbReference type="NCBIfam" id="NF000586">
    <property type="entry name" value="PRK00011.1"/>
    <property type="match status" value="1"/>
</dbReference>
<comment type="similarity">
    <text evidence="3 9">Belongs to the SHMT family.</text>
</comment>
<dbReference type="PANTHER" id="PTHR11680">
    <property type="entry name" value="SERINE HYDROXYMETHYLTRANSFERASE"/>
    <property type="match status" value="1"/>
</dbReference>
<dbReference type="UniPathway" id="UPA00193"/>
<evidence type="ECO:0000256" key="9">
    <source>
        <dbReference type="HAMAP-Rule" id="MF_00051"/>
    </source>
</evidence>
<dbReference type="HAMAP" id="MF_00051">
    <property type="entry name" value="SHMT"/>
    <property type="match status" value="1"/>
</dbReference>
<dbReference type="EC" id="2.1.2.1" evidence="9"/>
<keyword evidence="9" id="KW-0028">Amino-acid biosynthesis</keyword>
<evidence type="ECO:0000256" key="8">
    <source>
        <dbReference type="ARBA" id="ARBA00022898"/>
    </source>
</evidence>
<dbReference type="Gene3D" id="3.90.1150.10">
    <property type="entry name" value="Aspartate Aminotransferase, domain 1"/>
    <property type="match status" value="1"/>
</dbReference>
<evidence type="ECO:0000256" key="4">
    <source>
        <dbReference type="ARBA" id="ARBA00011738"/>
    </source>
</evidence>
<evidence type="ECO:0000256" key="5">
    <source>
        <dbReference type="ARBA" id="ARBA00022490"/>
    </source>
</evidence>
<feature type="binding site" evidence="9">
    <location>
        <begin position="121"/>
        <end position="123"/>
    </location>
    <ligand>
        <name>(6S)-5,6,7,8-tetrahydrofolate</name>
        <dbReference type="ChEBI" id="CHEBI:57453"/>
    </ligand>
</feature>
<dbReference type="EMBL" id="JRYO01000221">
    <property type="protein sequence ID" value="KHE91037.1"/>
    <property type="molecule type" value="Genomic_DNA"/>
</dbReference>
<comment type="caution">
    <text evidence="12">The sequence shown here is derived from an EMBL/GenBank/DDBJ whole genome shotgun (WGS) entry which is preliminary data.</text>
</comment>
<comment type="pathway">
    <text evidence="9">One-carbon metabolism; tetrahydrofolate interconversion.</text>
</comment>